<dbReference type="SUPFAM" id="SSF50494">
    <property type="entry name" value="Trypsin-like serine proteases"/>
    <property type="match status" value="1"/>
</dbReference>
<dbReference type="Proteomes" id="UP000704712">
    <property type="component" value="Unassembled WGS sequence"/>
</dbReference>
<dbReference type="EMBL" id="WSZM01000154">
    <property type="protein sequence ID" value="KAF4040038.1"/>
    <property type="molecule type" value="Genomic_DNA"/>
</dbReference>
<dbReference type="AlphaFoldDB" id="A0A833WF99"/>
<evidence type="ECO:0000313" key="3">
    <source>
        <dbReference type="Proteomes" id="UP000602510"/>
    </source>
</evidence>
<keyword evidence="3" id="KW-1185">Reference proteome</keyword>
<dbReference type="Proteomes" id="UP000602510">
    <property type="component" value="Unassembled WGS sequence"/>
</dbReference>
<name>A0A833WF99_PHYIN</name>
<gene>
    <name evidence="1" type="ORF">GN244_ATG07773</name>
    <name evidence="2" type="ORF">GN958_ATG22605</name>
</gene>
<protein>
    <submittedName>
        <fullName evidence="1">Uncharacterized protein</fullName>
    </submittedName>
</protein>
<dbReference type="InterPro" id="IPR009003">
    <property type="entry name" value="Peptidase_S1_PA"/>
</dbReference>
<dbReference type="OMA" id="YCISCAH"/>
<dbReference type="EMBL" id="JAACNO010003171">
    <property type="protein sequence ID" value="KAF4128204.1"/>
    <property type="molecule type" value="Genomic_DNA"/>
</dbReference>
<evidence type="ECO:0000313" key="2">
    <source>
        <dbReference type="EMBL" id="KAF4128204.1"/>
    </source>
</evidence>
<comment type="caution">
    <text evidence="1">The sequence shown here is derived from an EMBL/GenBank/DDBJ whole genome shotgun (WGS) entry which is preliminary data.</text>
</comment>
<reference evidence="1" key="1">
    <citation type="submission" date="2020-04" db="EMBL/GenBank/DDBJ databases">
        <title>Hybrid Assembly of Korean Phytophthora infestans isolates.</title>
        <authorList>
            <person name="Prokchorchik M."/>
            <person name="Lee Y."/>
            <person name="Seo J."/>
            <person name="Cho J.-H."/>
            <person name="Park Y.-E."/>
            <person name="Jang D.-C."/>
            <person name="Im J.-S."/>
            <person name="Choi J.-G."/>
            <person name="Park H.-J."/>
            <person name="Lee G.-B."/>
            <person name="Lee Y.-G."/>
            <person name="Hong S.-Y."/>
            <person name="Cho K."/>
            <person name="Sohn K.H."/>
        </authorList>
    </citation>
    <scope>NUCLEOTIDE SEQUENCE</scope>
    <source>
        <strain evidence="1">KR_1_A1</strain>
        <strain evidence="2">KR_2_A2</strain>
    </source>
</reference>
<sequence length="283" mass="31150">MASHGRRAVLSMTTRFCLPHEGMATLDYLSSGSAAILCDSKSPSLTVVTCQHVACPWLFPKYFTATWDWLQFVNEDHVRHSLQLLAINDSNSRPVVLLELPLAPQVHIHESRDLALLTLADSAAFETWQQAEQELGVQTLALQQTPCERGDTVVFSGHRQLAGEEQEEEGYQIPKTVTGHFVGRSSGGQEFAWSQELLEEGMCGGAVVGAVTGQCVGIVEGIVPTIVQGDDEPPKYDRETHAAWQMRQALAGHVAFIPASDVRKFIEEPRDFLLTGMELPSHM</sequence>
<proteinExistence type="predicted"/>
<organism evidence="1 3">
    <name type="scientific">Phytophthora infestans</name>
    <name type="common">Potato late blight agent</name>
    <name type="synonym">Botrytis infestans</name>
    <dbReference type="NCBI Taxonomy" id="4787"/>
    <lineage>
        <taxon>Eukaryota</taxon>
        <taxon>Sar</taxon>
        <taxon>Stramenopiles</taxon>
        <taxon>Oomycota</taxon>
        <taxon>Peronosporomycetes</taxon>
        <taxon>Peronosporales</taxon>
        <taxon>Peronosporaceae</taxon>
        <taxon>Phytophthora</taxon>
    </lineage>
</organism>
<accession>A0A833WF99</accession>
<dbReference type="Pfam" id="PF13365">
    <property type="entry name" value="Trypsin_2"/>
    <property type="match status" value="1"/>
</dbReference>
<evidence type="ECO:0000313" key="1">
    <source>
        <dbReference type="EMBL" id="KAF4040038.1"/>
    </source>
</evidence>